<name>A0A518CQA2_9PLAN</name>
<feature type="region of interest" description="Disordered" evidence="1">
    <location>
        <begin position="183"/>
        <end position="241"/>
    </location>
</feature>
<evidence type="ECO:0000256" key="2">
    <source>
        <dbReference type="SAM" id="SignalP"/>
    </source>
</evidence>
<dbReference type="Proteomes" id="UP000317178">
    <property type="component" value="Chromosome"/>
</dbReference>
<evidence type="ECO:0000256" key="1">
    <source>
        <dbReference type="SAM" id="MobiDB-lite"/>
    </source>
</evidence>
<gene>
    <name evidence="3" type="ORF">Pla110_31480</name>
</gene>
<evidence type="ECO:0008006" key="5">
    <source>
        <dbReference type="Google" id="ProtNLM"/>
    </source>
</evidence>
<feature type="compositionally biased region" description="Low complexity" evidence="1">
    <location>
        <begin position="206"/>
        <end position="222"/>
    </location>
</feature>
<dbReference type="RefSeq" id="WP_144996724.1">
    <property type="nucleotide sequence ID" value="NZ_CP036281.1"/>
</dbReference>
<keyword evidence="2" id="KW-0732">Signal</keyword>
<accession>A0A518CQA2</accession>
<keyword evidence="4" id="KW-1185">Reference proteome</keyword>
<dbReference type="AlphaFoldDB" id="A0A518CQA2"/>
<evidence type="ECO:0000313" key="3">
    <source>
        <dbReference type="EMBL" id="QDU81407.1"/>
    </source>
</evidence>
<evidence type="ECO:0000313" key="4">
    <source>
        <dbReference type="Proteomes" id="UP000317178"/>
    </source>
</evidence>
<dbReference type="OrthoDB" id="288013at2"/>
<dbReference type="KEGG" id="plon:Pla110_31480"/>
<organism evidence="3 4">
    <name type="scientific">Polystyrenella longa</name>
    <dbReference type="NCBI Taxonomy" id="2528007"/>
    <lineage>
        <taxon>Bacteria</taxon>
        <taxon>Pseudomonadati</taxon>
        <taxon>Planctomycetota</taxon>
        <taxon>Planctomycetia</taxon>
        <taxon>Planctomycetales</taxon>
        <taxon>Planctomycetaceae</taxon>
        <taxon>Polystyrenella</taxon>
    </lineage>
</organism>
<proteinExistence type="predicted"/>
<sequence length="563" mass="60311" precursor="true">MSRITLIVTTVLLSLGNLVSAASKFPYEAVIQSDSAQVRSHNSQRSAITNELSSGDRIVVYAHQPGGWYKIVPPEGSFSLIPVNLVEARADLSGTGVVLQNNSPAYMGSAVGEMNTGVHNKLSKNDEVTLLEKVSINTQRGPVEMYKIAPPAYEYRWIEGHHVVAASQLGTQEESNPFALKQQPEPAAYSPAPQEQDPFAQTASATPQKTTVQKTTVVKSQPAASDSKGVRRSAPPVAEVQADRQALRELDLAFKDMIELDPEEWDLEGLEAAYQELQKQTQHKAIASQVDLRYGAVKKYRKIKAEYDSFIQLTSSTSDREAELRQQQGQIATTNGVGDSTVIMSNEGYIESETQPLIGDATSGPVLGSSLSGPAMNPVELGPVMTEGPAFGANATGTTVSSPSPTSAPATIVSSPGNSFPQGDLIGGPQGFGPTIGNAQPVSGPTLEIPNLSNQESAAEPVIYEGPDSMQDSEPVAQQDSGLPEFDGAGIIQRTINPREGLPTHVLVSPEGKIISYVQPRGELNLDEYVGQSMGIQGDVDYRPDLNRHVLVIDRMMPVQLTR</sequence>
<feature type="signal peptide" evidence="2">
    <location>
        <begin position="1"/>
        <end position="21"/>
    </location>
</feature>
<reference evidence="3 4" key="1">
    <citation type="submission" date="2019-02" db="EMBL/GenBank/DDBJ databases">
        <title>Deep-cultivation of Planctomycetes and their phenomic and genomic characterization uncovers novel biology.</title>
        <authorList>
            <person name="Wiegand S."/>
            <person name="Jogler M."/>
            <person name="Boedeker C."/>
            <person name="Pinto D."/>
            <person name="Vollmers J."/>
            <person name="Rivas-Marin E."/>
            <person name="Kohn T."/>
            <person name="Peeters S.H."/>
            <person name="Heuer A."/>
            <person name="Rast P."/>
            <person name="Oberbeckmann S."/>
            <person name="Bunk B."/>
            <person name="Jeske O."/>
            <person name="Meyerdierks A."/>
            <person name="Storesund J.E."/>
            <person name="Kallscheuer N."/>
            <person name="Luecker S."/>
            <person name="Lage O.M."/>
            <person name="Pohl T."/>
            <person name="Merkel B.J."/>
            <person name="Hornburger P."/>
            <person name="Mueller R.-W."/>
            <person name="Bruemmer F."/>
            <person name="Labrenz M."/>
            <person name="Spormann A.M."/>
            <person name="Op den Camp H."/>
            <person name="Overmann J."/>
            <person name="Amann R."/>
            <person name="Jetten M.S.M."/>
            <person name="Mascher T."/>
            <person name="Medema M.H."/>
            <person name="Devos D.P."/>
            <person name="Kaster A.-K."/>
            <person name="Ovreas L."/>
            <person name="Rohde M."/>
            <person name="Galperin M.Y."/>
            <person name="Jogler C."/>
        </authorList>
    </citation>
    <scope>NUCLEOTIDE SEQUENCE [LARGE SCALE GENOMIC DNA]</scope>
    <source>
        <strain evidence="3 4">Pla110</strain>
    </source>
</reference>
<feature type="chain" id="PRO_5021756215" description="Bacterial SH3 domain protein" evidence="2">
    <location>
        <begin position="22"/>
        <end position="563"/>
    </location>
</feature>
<protein>
    <recommendedName>
        <fullName evidence="5">Bacterial SH3 domain protein</fullName>
    </recommendedName>
</protein>
<dbReference type="EMBL" id="CP036281">
    <property type="protein sequence ID" value="QDU81407.1"/>
    <property type="molecule type" value="Genomic_DNA"/>
</dbReference>